<dbReference type="EMBL" id="JAGGLJ010000002">
    <property type="protein sequence ID" value="MBP2024766.1"/>
    <property type="molecule type" value="Genomic_DNA"/>
</dbReference>
<dbReference type="RefSeq" id="WP_210060075.1">
    <property type="nucleotide sequence ID" value="NZ_JAGGLJ010000002.1"/>
</dbReference>
<sequence>MDFFAQKTIEKYGNKNIFDIYLMRVRGIYYDNLSSLQIIYVLEGEISIELDGEKRIFKKNDLIILNQFENKFIYSNSKNLLLITTIYNSYLKNLGTIYYESRFVNQINRKELKENILNNLILLYKSSIIKEEKEIKLNIIQQIIQILLKNFICQKCLITGISEKSNYLEEIQKLHEKGQKEYYSLNAIASNIHISISYLSKVFNQLTGINYSEYIQQLKLFYATTYVLNTKDTFEYIAEIVGFESTKSLNRIFNKYLDTTPSKYRKNFKNITEDSSKENLRNEKSFIEIFEKKDEINYEEYVQKNSKSDYSQYSYTEETKKVEKLNRNWRVIRNIKTLGDYYLKNLDLILEKIPIEEIILRFTMLEDDKVLLTDLNRKIEEYELNSLLTKCIENNINLVIALRLEDLKPYKNTPSIVETKIKRSKKFFDLISNAIGMTNMKKFTYIFDIDKIGEFMKANRNLEDYVEILNIQKSILEEKLGTKDYKWGFELGNLTELELKELLLNYNKLKNKEEVGLNPSIISINYADKYENDMITVKGLENIREYIDDSIAEFVSIGKAFNFPIEKVYIKNLFEEIDISDINYLYRDLFLVNLMVESFFSYDSNVIYVSEYKVKDKNQEKKYYYPTYKDRNDFYTPVYWASLMVDKLKGNIVYNKPGCLITENSDDIYVLIYGSIVADYAFAQKNGFRNLEKHKRKIKLQIDKLEGRYKIVTETLSFEDATAGYFLKHFDNYKYLTSEEKDYIKRVAIPSLDISLEEKEQNSIETIEYAPFNLILRKYIKL</sequence>
<gene>
    <name evidence="5" type="ORF">J2Z71_000282</name>
</gene>
<dbReference type="Proteomes" id="UP001519306">
    <property type="component" value="Unassembled WGS sequence"/>
</dbReference>
<dbReference type="PROSITE" id="PS01124">
    <property type="entry name" value="HTH_ARAC_FAMILY_2"/>
    <property type="match status" value="1"/>
</dbReference>
<dbReference type="InterPro" id="IPR009057">
    <property type="entry name" value="Homeodomain-like_sf"/>
</dbReference>
<evidence type="ECO:0000256" key="2">
    <source>
        <dbReference type="ARBA" id="ARBA00023125"/>
    </source>
</evidence>
<dbReference type="SUPFAM" id="SSF46689">
    <property type="entry name" value="Homeodomain-like"/>
    <property type="match status" value="1"/>
</dbReference>
<feature type="domain" description="HTH araC/xylS-type" evidence="4">
    <location>
        <begin position="169"/>
        <end position="267"/>
    </location>
</feature>
<evidence type="ECO:0000256" key="1">
    <source>
        <dbReference type="ARBA" id="ARBA00023015"/>
    </source>
</evidence>
<dbReference type="PANTHER" id="PTHR43280:SF2">
    <property type="entry name" value="HTH-TYPE TRANSCRIPTIONAL REGULATOR EXSA"/>
    <property type="match status" value="1"/>
</dbReference>
<keyword evidence="3" id="KW-0804">Transcription</keyword>
<evidence type="ECO:0000313" key="5">
    <source>
        <dbReference type="EMBL" id="MBP2024766.1"/>
    </source>
</evidence>
<proteinExistence type="predicted"/>
<dbReference type="PANTHER" id="PTHR43280">
    <property type="entry name" value="ARAC-FAMILY TRANSCRIPTIONAL REGULATOR"/>
    <property type="match status" value="1"/>
</dbReference>
<dbReference type="SUPFAM" id="SSF51011">
    <property type="entry name" value="Glycosyl hydrolase domain"/>
    <property type="match status" value="1"/>
</dbReference>
<dbReference type="InterPro" id="IPR018060">
    <property type="entry name" value="HTH_AraC"/>
</dbReference>
<organism evidence="5 6">
    <name type="scientific">Peptoniphilus stercorisuis</name>
    <dbReference type="NCBI Taxonomy" id="1436965"/>
    <lineage>
        <taxon>Bacteria</taxon>
        <taxon>Bacillati</taxon>
        <taxon>Bacillota</taxon>
        <taxon>Tissierellia</taxon>
        <taxon>Tissierellales</taxon>
        <taxon>Peptoniphilaceae</taxon>
        <taxon>Peptoniphilus</taxon>
    </lineage>
</organism>
<dbReference type="Gene3D" id="1.10.10.60">
    <property type="entry name" value="Homeodomain-like"/>
    <property type="match status" value="2"/>
</dbReference>
<dbReference type="SMART" id="SM00342">
    <property type="entry name" value="HTH_ARAC"/>
    <property type="match status" value="1"/>
</dbReference>
<name>A0ABS4KC76_9FIRM</name>
<protein>
    <submittedName>
        <fullName evidence="5">AraC-like DNA-binding protein</fullName>
    </submittedName>
</protein>
<keyword evidence="1" id="KW-0805">Transcription regulation</keyword>
<evidence type="ECO:0000313" key="6">
    <source>
        <dbReference type="Proteomes" id="UP001519306"/>
    </source>
</evidence>
<keyword evidence="6" id="KW-1185">Reference proteome</keyword>
<comment type="caution">
    <text evidence="5">The sequence shown here is derived from an EMBL/GenBank/DDBJ whole genome shotgun (WGS) entry which is preliminary data.</text>
</comment>
<dbReference type="Pfam" id="PF12833">
    <property type="entry name" value="HTH_18"/>
    <property type="match status" value="1"/>
</dbReference>
<evidence type="ECO:0000256" key="3">
    <source>
        <dbReference type="ARBA" id="ARBA00023163"/>
    </source>
</evidence>
<dbReference type="SUPFAM" id="SSF51182">
    <property type="entry name" value="RmlC-like cupins"/>
    <property type="match status" value="1"/>
</dbReference>
<dbReference type="PROSITE" id="PS00041">
    <property type="entry name" value="HTH_ARAC_FAMILY_1"/>
    <property type="match status" value="1"/>
</dbReference>
<reference evidence="5 6" key="1">
    <citation type="submission" date="2021-03" db="EMBL/GenBank/DDBJ databases">
        <title>Genomic Encyclopedia of Type Strains, Phase IV (KMG-IV): sequencing the most valuable type-strain genomes for metagenomic binning, comparative biology and taxonomic classification.</title>
        <authorList>
            <person name="Goeker M."/>
        </authorList>
    </citation>
    <scope>NUCLEOTIDE SEQUENCE [LARGE SCALE GENOMIC DNA]</scope>
    <source>
        <strain evidence="5 6">DSM 27563</strain>
    </source>
</reference>
<dbReference type="Gene3D" id="2.60.40.1500">
    <property type="entry name" value="Glycosyl hydrolase domain, family 39"/>
    <property type="match status" value="1"/>
</dbReference>
<dbReference type="InterPro" id="IPR018062">
    <property type="entry name" value="HTH_AraC-typ_CS"/>
</dbReference>
<keyword evidence="2" id="KW-0238">DNA-binding</keyword>
<evidence type="ECO:0000259" key="4">
    <source>
        <dbReference type="PROSITE" id="PS01124"/>
    </source>
</evidence>
<dbReference type="InterPro" id="IPR011051">
    <property type="entry name" value="RmlC_Cupin_sf"/>
</dbReference>
<accession>A0ABS4KC76</accession>